<organism evidence="1">
    <name type="scientific">viral metagenome</name>
    <dbReference type="NCBI Taxonomy" id="1070528"/>
    <lineage>
        <taxon>unclassified sequences</taxon>
        <taxon>metagenomes</taxon>
        <taxon>organismal metagenomes</taxon>
    </lineage>
</organism>
<evidence type="ECO:0000313" key="1">
    <source>
        <dbReference type="EMBL" id="QJA95916.1"/>
    </source>
</evidence>
<sequence length="86" mass="10073">MTTIERLRKWWRPPDPRFCQRCGQRLARRGAESFDEQTGQLMPRPYAICPEISASYLGEGCGGWQIRGAWPEHTFIDHEPRWEATP</sequence>
<accession>A0A6M3LKR4</accession>
<name>A0A6M3LKR4_9ZZZZ</name>
<gene>
    <name evidence="1" type="ORF">MM415B05062_0006</name>
</gene>
<dbReference type="AlphaFoldDB" id="A0A6M3LKR4"/>
<reference evidence="1" key="1">
    <citation type="submission" date="2020-03" db="EMBL/GenBank/DDBJ databases">
        <title>The deep terrestrial virosphere.</title>
        <authorList>
            <person name="Holmfeldt K."/>
            <person name="Nilsson E."/>
            <person name="Simone D."/>
            <person name="Lopez-Fernandez M."/>
            <person name="Wu X."/>
            <person name="de Brujin I."/>
            <person name="Lundin D."/>
            <person name="Andersson A."/>
            <person name="Bertilsson S."/>
            <person name="Dopson M."/>
        </authorList>
    </citation>
    <scope>NUCLEOTIDE SEQUENCE</scope>
    <source>
        <strain evidence="1">MM415B05062</strain>
    </source>
</reference>
<dbReference type="EMBL" id="MT143355">
    <property type="protein sequence ID" value="QJA95916.1"/>
    <property type="molecule type" value="Genomic_DNA"/>
</dbReference>
<protein>
    <submittedName>
        <fullName evidence="1">Uncharacterized protein</fullName>
    </submittedName>
</protein>
<proteinExistence type="predicted"/>